<evidence type="ECO:0000313" key="4">
    <source>
        <dbReference type="Proteomes" id="UP000230750"/>
    </source>
</evidence>
<comment type="caution">
    <text evidence="3">The sequence shown here is derived from an EMBL/GenBank/DDBJ whole genome shotgun (WGS) entry which is preliminary data.</text>
</comment>
<evidence type="ECO:0000256" key="2">
    <source>
        <dbReference type="SAM" id="Phobius"/>
    </source>
</evidence>
<keyword evidence="2" id="KW-0812">Transmembrane</keyword>
<evidence type="ECO:0000256" key="1">
    <source>
        <dbReference type="SAM" id="MobiDB-lite"/>
    </source>
</evidence>
<feature type="compositionally biased region" description="Basic and acidic residues" evidence="1">
    <location>
        <begin position="369"/>
        <end position="381"/>
    </location>
</feature>
<sequence length="512" mass="57465">MSWYQNGMMKTLQSLVYCLTLHLHKRQLVELVMEEQYGENWMNEAEVQDILKIRVFPQPVTLDPCCLPIYTTKNQLSRDIKYWIDFSLEYANCENLKLASKRFCRFFSGPQSRTNCFSRGHLRALYISTHVTSDRKVPVKQVNILPHEIAGGKQLNMVSYVNINDNMASADGCNEIENLPDDSFDHRSPDSFTFVRFPKGHTNPSVHFNASLINDVGEVKCFLEVVVTFKKPHPTVQQSDTVRFINTVNCGPLTPGFWTIVLFQKGVKDPFPYTTQVYLAEDNGRSDWGEYSMNDALYGLWLIEDVRPLGNDEYPGVVKLHRPVFNNQDSSQIQKEAERRRPAPGDGNVAQGIEKVAVGGDPSESSSANDEREGNNKEKSKGGGGPAGKGNPDKNIIGGNKNSAGRGGGGGKRDYQGGRNLDTPSTGKRRVKLKESLQRGLVDPLRLSENNRDDIGKRHAMGHPEGSNIALAMDGAKAHIRGWRHQPFHIVFIEFLLISTVLFIFIRLVLFP</sequence>
<organism evidence="3 4">
    <name type="scientific">Stichopus japonicus</name>
    <name type="common">Sea cucumber</name>
    <dbReference type="NCBI Taxonomy" id="307972"/>
    <lineage>
        <taxon>Eukaryota</taxon>
        <taxon>Metazoa</taxon>
        <taxon>Echinodermata</taxon>
        <taxon>Eleutherozoa</taxon>
        <taxon>Echinozoa</taxon>
        <taxon>Holothuroidea</taxon>
        <taxon>Aspidochirotacea</taxon>
        <taxon>Aspidochirotida</taxon>
        <taxon>Stichopodidae</taxon>
        <taxon>Apostichopus</taxon>
    </lineage>
</organism>
<proteinExistence type="predicted"/>
<keyword evidence="2" id="KW-0472">Membrane</keyword>
<feature type="region of interest" description="Disordered" evidence="1">
    <location>
        <begin position="328"/>
        <end position="429"/>
    </location>
</feature>
<accession>A0A2G8KJ51</accession>
<dbReference type="Proteomes" id="UP000230750">
    <property type="component" value="Unassembled WGS sequence"/>
</dbReference>
<dbReference type="EMBL" id="MRZV01000544">
    <property type="protein sequence ID" value="PIK48032.1"/>
    <property type="molecule type" value="Genomic_DNA"/>
</dbReference>
<evidence type="ECO:0000313" key="3">
    <source>
        <dbReference type="EMBL" id="PIK48032.1"/>
    </source>
</evidence>
<keyword evidence="4" id="KW-1185">Reference proteome</keyword>
<dbReference type="OrthoDB" id="2019572at2759"/>
<feature type="transmembrane region" description="Helical" evidence="2">
    <location>
        <begin position="490"/>
        <end position="510"/>
    </location>
</feature>
<gene>
    <name evidence="3" type="ORF">BSL78_15094</name>
</gene>
<reference evidence="3 4" key="1">
    <citation type="journal article" date="2017" name="PLoS Biol.">
        <title>The sea cucumber genome provides insights into morphological evolution and visceral regeneration.</title>
        <authorList>
            <person name="Zhang X."/>
            <person name="Sun L."/>
            <person name="Yuan J."/>
            <person name="Sun Y."/>
            <person name="Gao Y."/>
            <person name="Zhang L."/>
            <person name="Li S."/>
            <person name="Dai H."/>
            <person name="Hamel J.F."/>
            <person name="Liu C."/>
            <person name="Yu Y."/>
            <person name="Liu S."/>
            <person name="Lin W."/>
            <person name="Guo K."/>
            <person name="Jin S."/>
            <person name="Xu P."/>
            <person name="Storey K.B."/>
            <person name="Huan P."/>
            <person name="Zhang T."/>
            <person name="Zhou Y."/>
            <person name="Zhang J."/>
            <person name="Lin C."/>
            <person name="Li X."/>
            <person name="Xing L."/>
            <person name="Huo D."/>
            <person name="Sun M."/>
            <person name="Wang L."/>
            <person name="Mercier A."/>
            <person name="Li F."/>
            <person name="Yang H."/>
            <person name="Xiang J."/>
        </authorList>
    </citation>
    <scope>NUCLEOTIDE SEQUENCE [LARGE SCALE GENOMIC DNA]</scope>
    <source>
        <strain evidence="3">Shaxun</strain>
        <tissue evidence="3">Muscle</tissue>
    </source>
</reference>
<name>A0A2G8KJ51_STIJA</name>
<dbReference type="AlphaFoldDB" id="A0A2G8KJ51"/>
<protein>
    <submittedName>
        <fullName evidence="3">Uncharacterized protein</fullName>
    </submittedName>
</protein>
<keyword evidence="2" id="KW-1133">Transmembrane helix</keyword>